<sequence>MHHMADNDPDQTLREWKRKIFDDSTAVIPRVFLHVARRHVHPSAFVIGASHPDHGIHHIAWLYGSQFGLLSCEGSNDDSDVSISGAVIPLSELKKIDIAIEDQRYDEESRRVTQWTRRATFTFSGKRDWTLQSTEAPDQRSDKAGDFIDRVLLALVSYGQPA</sequence>
<evidence type="ECO:0000313" key="2">
    <source>
        <dbReference type="Proteomes" id="UP000467193"/>
    </source>
</evidence>
<accession>A0A7I7QMF8</accession>
<protein>
    <submittedName>
        <fullName evidence="1">Uncharacterized protein</fullName>
    </submittedName>
</protein>
<organism evidence="1 2">
    <name type="scientific">Mycolicibacterium sediminis</name>
    <dbReference type="NCBI Taxonomy" id="1286180"/>
    <lineage>
        <taxon>Bacteria</taxon>
        <taxon>Bacillati</taxon>
        <taxon>Actinomycetota</taxon>
        <taxon>Actinomycetes</taxon>
        <taxon>Mycobacteriales</taxon>
        <taxon>Mycobacteriaceae</taxon>
        <taxon>Mycolicibacterium</taxon>
    </lineage>
</organism>
<reference evidence="1 2" key="1">
    <citation type="journal article" date="2019" name="Emerg. Microbes Infect.">
        <title>Comprehensive subspecies identification of 175 nontuberculous mycobacteria species based on 7547 genomic profiles.</title>
        <authorList>
            <person name="Matsumoto Y."/>
            <person name="Kinjo T."/>
            <person name="Motooka D."/>
            <person name="Nabeya D."/>
            <person name="Jung N."/>
            <person name="Uechi K."/>
            <person name="Horii T."/>
            <person name="Iida T."/>
            <person name="Fujita J."/>
            <person name="Nakamura S."/>
        </authorList>
    </citation>
    <scope>NUCLEOTIDE SEQUENCE [LARGE SCALE GENOMIC DNA]</scope>
    <source>
        <strain evidence="1 2">JCM 17899</strain>
    </source>
</reference>
<dbReference type="EMBL" id="AP022588">
    <property type="protein sequence ID" value="BBY27230.1"/>
    <property type="molecule type" value="Genomic_DNA"/>
</dbReference>
<dbReference type="AlphaFoldDB" id="A0A7I7QMF8"/>
<proteinExistence type="predicted"/>
<dbReference type="Proteomes" id="UP000467193">
    <property type="component" value="Chromosome"/>
</dbReference>
<name>A0A7I7QMF8_9MYCO</name>
<evidence type="ECO:0000313" key="1">
    <source>
        <dbReference type="EMBL" id="BBY27230.1"/>
    </source>
</evidence>
<dbReference type="KEGG" id="msei:MSEDJ_13260"/>
<gene>
    <name evidence="1" type="ORF">MSEDJ_13260</name>
</gene>
<keyword evidence="2" id="KW-1185">Reference proteome</keyword>